<dbReference type="CDD" id="cd06170">
    <property type="entry name" value="LuxR_C_like"/>
    <property type="match status" value="1"/>
</dbReference>
<keyword evidence="3" id="KW-0804">Transcription</keyword>
<dbReference type="PANTHER" id="PTHR44688:SF16">
    <property type="entry name" value="DNA-BINDING TRANSCRIPTIONAL ACTIVATOR DEVR_DOSR"/>
    <property type="match status" value="1"/>
</dbReference>
<reference evidence="6 7" key="1">
    <citation type="submission" date="2019-11" db="EMBL/GenBank/DDBJ databases">
        <title>Novel Deefgea species.</title>
        <authorList>
            <person name="Han J.-H."/>
        </authorList>
    </citation>
    <scope>NUCLEOTIDE SEQUENCE [LARGE SCALE GENOMIC DNA]</scope>
    <source>
        <strain evidence="6 7">LMG 24817</strain>
    </source>
</reference>
<gene>
    <name evidence="6" type="ORF">GM173_14335</name>
</gene>
<evidence type="ECO:0000313" key="7">
    <source>
        <dbReference type="Proteomes" id="UP001195660"/>
    </source>
</evidence>
<protein>
    <recommendedName>
        <fullName evidence="5">HTH luxR-type domain-containing protein</fullName>
    </recommendedName>
</protein>
<evidence type="ECO:0000313" key="6">
    <source>
        <dbReference type="EMBL" id="MBM5572749.1"/>
    </source>
</evidence>
<dbReference type="SUPFAM" id="SSF46894">
    <property type="entry name" value="C-terminal effector domain of the bipartite response regulators"/>
    <property type="match status" value="1"/>
</dbReference>
<keyword evidence="1" id="KW-0805">Transcription regulation</keyword>
<dbReference type="PANTHER" id="PTHR44688">
    <property type="entry name" value="DNA-BINDING TRANSCRIPTIONAL ACTIVATOR DEVR_DOSR"/>
    <property type="match status" value="1"/>
</dbReference>
<evidence type="ECO:0000256" key="2">
    <source>
        <dbReference type="ARBA" id="ARBA00023125"/>
    </source>
</evidence>
<evidence type="ECO:0000256" key="3">
    <source>
        <dbReference type="ARBA" id="ARBA00023163"/>
    </source>
</evidence>
<dbReference type="Pfam" id="PF00196">
    <property type="entry name" value="GerE"/>
    <property type="match status" value="1"/>
</dbReference>
<feature type="transmembrane region" description="Helical" evidence="4">
    <location>
        <begin position="20"/>
        <end position="41"/>
    </location>
</feature>
<keyword evidence="4" id="KW-0812">Transmembrane</keyword>
<keyword evidence="7" id="KW-1185">Reference proteome</keyword>
<feature type="domain" description="HTH luxR-type" evidence="5">
    <location>
        <begin position="144"/>
        <end position="209"/>
    </location>
</feature>
<dbReference type="InterPro" id="IPR000792">
    <property type="entry name" value="Tscrpt_reg_LuxR_C"/>
</dbReference>
<keyword evidence="4" id="KW-1133">Transmembrane helix</keyword>
<dbReference type="SMART" id="SM00421">
    <property type="entry name" value="HTH_LUXR"/>
    <property type="match status" value="1"/>
</dbReference>
<dbReference type="InterPro" id="IPR016032">
    <property type="entry name" value="Sig_transdc_resp-reg_C-effctor"/>
</dbReference>
<evidence type="ECO:0000256" key="4">
    <source>
        <dbReference type="SAM" id="Phobius"/>
    </source>
</evidence>
<keyword evidence="4" id="KW-0472">Membrane</keyword>
<dbReference type="PROSITE" id="PS50043">
    <property type="entry name" value="HTH_LUXR_2"/>
    <property type="match status" value="1"/>
</dbReference>
<comment type="caution">
    <text evidence="6">The sequence shown here is derived from an EMBL/GenBank/DDBJ whole genome shotgun (WGS) entry which is preliminary data.</text>
</comment>
<evidence type="ECO:0000256" key="1">
    <source>
        <dbReference type="ARBA" id="ARBA00023015"/>
    </source>
</evidence>
<proteinExistence type="predicted"/>
<organism evidence="6 7">
    <name type="scientific">Deefgea chitinilytica</name>
    <dbReference type="NCBI Taxonomy" id="570276"/>
    <lineage>
        <taxon>Bacteria</taxon>
        <taxon>Pseudomonadati</taxon>
        <taxon>Pseudomonadota</taxon>
        <taxon>Betaproteobacteria</taxon>
        <taxon>Neisseriales</taxon>
        <taxon>Chitinibacteraceae</taxon>
        <taxon>Deefgea</taxon>
    </lineage>
</organism>
<keyword evidence="2" id="KW-0238">DNA-binding</keyword>
<dbReference type="RefSeq" id="WP_203572079.1">
    <property type="nucleotide sequence ID" value="NZ_WOFE01000010.1"/>
</dbReference>
<dbReference type="PROSITE" id="PS00622">
    <property type="entry name" value="HTH_LUXR_1"/>
    <property type="match status" value="1"/>
</dbReference>
<dbReference type="Gene3D" id="3.40.50.2300">
    <property type="match status" value="1"/>
</dbReference>
<sequence length="209" mass="22784">MAAQHCVISNAREFQLKWRALLGGAAAVVCYDAILHIPALFKQPPLSCVLDMQSLSQPLTPIDVVDLARATPLLLAFSQLTVEDELSWLAAGVRACCTPDLSLERLAVIIDVTYRGGIWVSNAALPFLLKGLQQYTAAQMVKVPSLNLAILTPQERKIAELVACGNSNKLIARELNISDRTVKTHLGAIYSKLQVPDRVHLALLLNQLP</sequence>
<dbReference type="Proteomes" id="UP001195660">
    <property type="component" value="Unassembled WGS sequence"/>
</dbReference>
<dbReference type="PRINTS" id="PR00038">
    <property type="entry name" value="HTHLUXR"/>
</dbReference>
<evidence type="ECO:0000259" key="5">
    <source>
        <dbReference type="PROSITE" id="PS50043"/>
    </source>
</evidence>
<name>A0ABS2CF13_9NEIS</name>
<dbReference type="EMBL" id="WOFE01000010">
    <property type="protein sequence ID" value="MBM5572749.1"/>
    <property type="molecule type" value="Genomic_DNA"/>
</dbReference>
<accession>A0ABS2CF13</accession>